<feature type="compositionally biased region" description="Basic and acidic residues" evidence="1">
    <location>
        <begin position="376"/>
        <end position="388"/>
    </location>
</feature>
<dbReference type="Proteomes" id="UP001218188">
    <property type="component" value="Unassembled WGS sequence"/>
</dbReference>
<dbReference type="EMBL" id="JARJCM010000051">
    <property type="protein sequence ID" value="KAJ7035251.1"/>
    <property type="molecule type" value="Genomic_DNA"/>
</dbReference>
<comment type="caution">
    <text evidence="2">The sequence shown here is derived from an EMBL/GenBank/DDBJ whole genome shotgun (WGS) entry which is preliminary data.</text>
</comment>
<evidence type="ECO:0000313" key="2">
    <source>
        <dbReference type="EMBL" id="KAJ7035251.1"/>
    </source>
</evidence>
<feature type="region of interest" description="Disordered" evidence="1">
    <location>
        <begin position="323"/>
        <end position="415"/>
    </location>
</feature>
<name>A0AAD6SWC5_9AGAR</name>
<protein>
    <submittedName>
        <fullName evidence="2">Uncharacterized protein</fullName>
    </submittedName>
</protein>
<gene>
    <name evidence="2" type="ORF">C8F04DRAFT_1394850</name>
</gene>
<proteinExistence type="predicted"/>
<feature type="compositionally biased region" description="Low complexity" evidence="1">
    <location>
        <begin position="179"/>
        <end position="204"/>
    </location>
</feature>
<keyword evidence="3" id="KW-1185">Reference proteome</keyword>
<organism evidence="2 3">
    <name type="scientific">Mycena alexandri</name>
    <dbReference type="NCBI Taxonomy" id="1745969"/>
    <lineage>
        <taxon>Eukaryota</taxon>
        <taxon>Fungi</taxon>
        <taxon>Dikarya</taxon>
        <taxon>Basidiomycota</taxon>
        <taxon>Agaricomycotina</taxon>
        <taxon>Agaricomycetes</taxon>
        <taxon>Agaricomycetidae</taxon>
        <taxon>Agaricales</taxon>
        <taxon>Marasmiineae</taxon>
        <taxon>Mycenaceae</taxon>
        <taxon>Mycena</taxon>
    </lineage>
</organism>
<feature type="compositionally biased region" description="Basic and acidic residues" evidence="1">
    <location>
        <begin position="258"/>
        <end position="279"/>
    </location>
</feature>
<feature type="region of interest" description="Disordered" evidence="1">
    <location>
        <begin position="248"/>
        <end position="286"/>
    </location>
</feature>
<feature type="region of interest" description="Disordered" evidence="1">
    <location>
        <begin position="473"/>
        <end position="495"/>
    </location>
</feature>
<evidence type="ECO:0000313" key="3">
    <source>
        <dbReference type="Proteomes" id="UP001218188"/>
    </source>
</evidence>
<accession>A0AAD6SWC5</accession>
<dbReference type="AlphaFoldDB" id="A0AAD6SWC5"/>
<reference evidence="2" key="1">
    <citation type="submission" date="2023-03" db="EMBL/GenBank/DDBJ databases">
        <title>Massive genome expansion in bonnet fungi (Mycena s.s.) driven by repeated elements and novel gene families across ecological guilds.</title>
        <authorList>
            <consortium name="Lawrence Berkeley National Laboratory"/>
            <person name="Harder C.B."/>
            <person name="Miyauchi S."/>
            <person name="Viragh M."/>
            <person name="Kuo A."/>
            <person name="Thoen E."/>
            <person name="Andreopoulos B."/>
            <person name="Lu D."/>
            <person name="Skrede I."/>
            <person name="Drula E."/>
            <person name="Henrissat B."/>
            <person name="Morin E."/>
            <person name="Kohler A."/>
            <person name="Barry K."/>
            <person name="LaButti K."/>
            <person name="Morin E."/>
            <person name="Salamov A."/>
            <person name="Lipzen A."/>
            <person name="Mereny Z."/>
            <person name="Hegedus B."/>
            <person name="Baldrian P."/>
            <person name="Stursova M."/>
            <person name="Weitz H."/>
            <person name="Taylor A."/>
            <person name="Grigoriev I.V."/>
            <person name="Nagy L.G."/>
            <person name="Martin F."/>
            <person name="Kauserud H."/>
        </authorList>
    </citation>
    <scope>NUCLEOTIDE SEQUENCE</scope>
    <source>
        <strain evidence="2">CBHHK200</strain>
    </source>
</reference>
<feature type="region of interest" description="Disordered" evidence="1">
    <location>
        <begin position="175"/>
        <end position="230"/>
    </location>
</feature>
<sequence length="495" mass="53674">MSASGAINPTILEFRYRALLLRLARCQGPTTTRLLDGAGKLRPRTERSSCLLNALAARSTTSALPSPPSSSPLLPSKWRAMSAQAQYNLHEAHPTRSAQDALEDAQEAGAPLAHAVIPMTPERGHEARTYVVPRRRLWPPRGTAREYRCHVAHAPAHQQNQERRAAPICSTRTHRRVVRTTSRGGTKTRTQIRSVPASPAAASHPLHHTHPTPDTPAHRASLPSAPPPAAAKEEIMEFKEIYQQFASDEAAPPSANKGEAEDRSARAEPARVQRAEMRKRQPCSEVDDARQLSPACRKAGAGGEAEHANANAGSFVTCDPGVRSAPASRSHHPHLIGRTRPGSPAPRAGYPSHSPRHARAQDPIAPQEHQACGAPERSRTQQQLDRECTCGPPRVQQNAPGTGIPPTTPSARLRKDWRAVQRTAKEDHEAPGDTDGCARDAERTWCMADEAHGPAAHIPSLGVSSSLRRSMHGRPAQFIHHPLTPARSKRAAESK</sequence>
<evidence type="ECO:0000256" key="1">
    <source>
        <dbReference type="SAM" id="MobiDB-lite"/>
    </source>
</evidence>